<keyword evidence="1" id="KW-0812">Transmembrane</keyword>
<feature type="transmembrane region" description="Helical" evidence="1">
    <location>
        <begin position="28"/>
        <end position="46"/>
    </location>
</feature>
<evidence type="ECO:0000313" key="3">
    <source>
        <dbReference type="Proteomes" id="UP000602745"/>
    </source>
</evidence>
<dbReference type="EMBL" id="BMCP01000001">
    <property type="protein sequence ID" value="GGE26971.1"/>
    <property type="molecule type" value="Genomic_DNA"/>
</dbReference>
<evidence type="ECO:0000256" key="1">
    <source>
        <dbReference type="SAM" id="Phobius"/>
    </source>
</evidence>
<dbReference type="SUPFAM" id="SSF88713">
    <property type="entry name" value="Glycoside hydrolase/deacetylase"/>
    <property type="match status" value="1"/>
</dbReference>
<comment type="caution">
    <text evidence="2">The sequence shown here is derived from an EMBL/GenBank/DDBJ whole genome shotgun (WGS) entry which is preliminary data.</text>
</comment>
<keyword evidence="1" id="KW-1133">Transmembrane helix</keyword>
<protein>
    <recommendedName>
        <fullName evidence="4">Divergent polysaccharide deacetylase family protein</fullName>
    </recommendedName>
</protein>
<sequence>MTTNELSRPLGTGSRKARALPSIPIRKPLIFVGIAAVAGLGAWIILTEDPLGGEPQAVATIIRRTTPVAAAPNPQDPPLPIVSTPGGGPVVGPGSSSAGSASGEVVIRPVGPGDADAPGAGPGSGPMVIRVPGSPGSDAGGATVRDPDPKLIEQVAGLDLPRVGADGTRPMTAYARPSAAMLDPRPKVALLIGGLGVSENVTAEAIAKLPADISLAFAPYGEDLERWSSKARGDGHEYMLQLPMEPFDYPNNDPGPQTLLTSEPDPVNLERLRWILGRMRGYVGVANFMGARFTSSEGSLAPVMTEIGRRGLMFVDDGSSPRSLTETLAEKTGATARRARVVIDSQTTPSEIDAALARLEDIARSDGMAIGIGSTLPITIDRVAEWAKGLNSRGFVLVPVSAIVNHDKPS</sequence>
<accession>A0A8J2VK06</accession>
<dbReference type="Proteomes" id="UP000602745">
    <property type="component" value="Unassembled WGS sequence"/>
</dbReference>
<dbReference type="PANTHER" id="PTHR30105:SF2">
    <property type="entry name" value="DIVERGENT POLYSACCHARIDE DEACETYLASE SUPERFAMILY"/>
    <property type="match status" value="1"/>
</dbReference>
<dbReference type="InterPro" id="IPR006837">
    <property type="entry name" value="Divergent_DAC"/>
</dbReference>
<evidence type="ECO:0000313" key="2">
    <source>
        <dbReference type="EMBL" id="GGE26971.1"/>
    </source>
</evidence>
<evidence type="ECO:0008006" key="4">
    <source>
        <dbReference type="Google" id="ProtNLM"/>
    </source>
</evidence>
<gene>
    <name evidence="2" type="ORF">GCM10007276_00130</name>
</gene>
<reference evidence="2" key="1">
    <citation type="journal article" date="2014" name="Int. J. Syst. Evol. Microbiol.">
        <title>Complete genome sequence of Corynebacterium casei LMG S-19264T (=DSM 44701T), isolated from a smear-ripened cheese.</title>
        <authorList>
            <consortium name="US DOE Joint Genome Institute (JGI-PGF)"/>
            <person name="Walter F."/>
            <person name="Albersmeier A."/>
            <person name="Kalinowski J."/>
            <person name="Ruckert C."/>
        </authorList>
    </citation>
    <scope>NUCLEOTIDE SEQUENCE</scope>
    <source>
        <strain evidence="2">CCM 7684</strain>
    </source>
</reference>
<dbReference type="RefSeq" id="WP_188407645.1">
    <property type="nucleotide sequence ID" value="NZ_BMCP01000001.1"/>
</dbReference>
<dbReference type="InterPro" id="IPR011330">
    <property type="entry name" value="Glyco_hydro/deAcase_b/a-brl"/>
</dbReference>
<proteinExistence type="predicted"/>
<organism evidence="2 3">
    <name type="scientific">Agaricicola taiwanensis</name>
    <dbReference type="NCBI Taxonomy" id="591372"/>
    <lineage>
        <taxon>Bacteria</taxon>
        <taxon>Pseudomonadati</taxon>
        <taxon>Pseudomonadota</taxon>
        <taxon>Alphaproteobacteria</taxon>
        <taxon>Rhodobacterales</taxon>
        <taxon>Paracoccaceae</taxon>
        <taxon>Agaricicola</taxon>
    </lineage>
</organism>
<reference evidence="2" key="2">
    <citation type="submission" date="2020-09" db="EMBL/GenBank/DDBJ databases">
        <authorList>
            <person name="Sun Q."/>
            <person name="Sedlacek I."/>
        </authorList>
    </citation>
    <scope>NUCLEOTIDE SEQUENCE</scope>
    <source>
        <strain evidence="2">CCM 7684</strain>
    </source>
</reference>
<dbReference type="GO" id="GO:0005975">
    <property type="term" value="P:carbohydrate metabolic process"/>
    <property type="evidence" value="ECO:0007669"/>
    <property type="project" value="InterPro"/>
</dbReference>
<dbReference type="Pfam" id="PF04748">
    <property type="entry name" value="Polysacc_deac_2"/>
    <property type="match status" value="1"/>
</dbReference>
<keyword evidence="1" id="KW-0472">Membrane</keyword>
<name>A0A8J2VK06_9RHOB</name>
<dbReference type="CDD" id="cd10936">
    <property type="entry name" value="CE4_DAC2"/>
    <property type="match status" value="1"/>
</dbReference>
<dbReference type="Gene3D" id="3.20.20.370">
    <property type="entry name" value="Glycoside hydrolase/deacetylase"/>
    <property type="match status" value="1"/>
</dbReference>
<keyword evidence="3" id="KW-1185">Reference proteome</keyword>
<dbReference type="AlphaFoldDB" id="A0A8J2VK06"/>
<dbReference type="PANTHER" id="PTHR30105">
    <property type="entry name" value="UNCHARACTERIZED YIBQ-RELATED"/>
    <property type="match status" value="1"/>
</dbReference>